<dbReference type="STRING" id="633194.SAMN05421759_1104"/>
<proteinExistence type="predicted"/>
<accession>A0A1N7NRR8</accession>
<keyword evidence="3" id="KW-1185">Reference proteome</keyword>
<dbReference type="Proteomes" id="UP000186684">
    <property type="component" value="Unassembled WGS sequence"/>
</dbReference>
<protein>
    <recommendedName>
        <fullName evidence="1">DUF6603 domain-containing protein</fullName>
    </recommendedName>
</protein>
<dbReference type="RefSeq" id="WP_076449014.1">
    <property type="nucleotide sequence ID" value="NZ_FTOQ01000010.1"/>
</dbReference>
<name>A0A1N7NRR8_9RHOB</name>
<dbReference type="EMBL" id="FTOQ01000010">
    <property type="protein sequence ID" value="SIT01073.1"/>
    <property type="molecule type" value="Genomic_DNA"/>
</dbReference>
<dbReference type="Pfam" id="PF20248">
    <property type="entry name" value="DUF6603"/>
    <property type="match status" value="1"/>
</dbReference>
<reference evidence="3" key="1">
    <citation type="submission" date="2017-01" db="EMBL/GenBank/DDBJ databases">
        <authorList>
            <person name="Varghese N."/>
            <person name="Submissions S."/>
        </authorList>
    </citation>
    <scope>NUCLEOTIDE SEQUENCE [LARGE SCALE GENOMIC DNA]</scope>
    <source>
        <strain evidence="3">DSM 29430</strain>
    </source>
</reference>
<evidence type="ECO:0000259" key="1">
    <source>
        <dbReference type="Pfam" id="PF20248"/>
    </source>
</evidence>
<evidence type="ECO:0000313" key="3">
    <source>
        <dbReference type="Proteomes" id="UP000186684"/>
    </source>
</evidence>
<gene>
    <name evidence="2" type="ORF">SAMN05421759_1104</name>
</gene>
<dbReference type="OrthoDB" id="535891at2"/>
<organism evidence="2 3">
    <name type="scientific">Roseivivax lentus</name>
    <dbReference type="NCBI Taxonomy" id="633194"/>
    <lineage>
        <taxon>Bacteria</taxon>
        <taxon>Pseudomonadati</taxon>
        <taxon>Pseudomonadota</taxon>
        <taxon>Alphaproteobacteria</taxon>
        <taxon>Rhodobacterales</taxon>
        <taxon>Roseobacteraceae</taxon>
        <taxon>Roseivivax</taxon>
    </lineage>
</organism>
<sequence>MSSVLTLFAQFFAPVTEAVDDLSAMEALLGDLGVDVPLTAAHEEALAAILPVRDLLRDLTETAESPPSDLGEAFWIAQAATAFDAIAGLATLTDGDVAALPGVLGDRATWQRIARELPGYLLLTWLDDVYPVVTAFLALGGAIEVIPRGPGKPVRRRLDWAATGALLRDPPAQIAGTWSFGGTAFDANGFLVALSALFQAMGLRARLMNTPAIATAALGDRAPAAAMRALDGQLLSGTVLDGTTSGLLSLMMTGAARPGGDTPAGLAVLPVLSGQFSLPPIDLGNDVSLSLSASGEAAGGAGLAIYPDGPEPILGQGAAEAGAAATLAGAPGAGTAEPGWIVIGARAASHLRLDRFAFTMSVDSQPADLSVTLDLVEAIALRIAAGPDSDGLINTVLGDTEVEVFGGVSATWSSRHGWDFTGGLGLEVQVPIGADIGPFTVDSVTLAGWAGTEGFGTSAAITGSMTLGPIWLFFDEIGVIVDLVPMPEGQQGNFGALEVTPRFKPPEGYGASLDFDPVTGGGLVMKDGTQYRGALALSFQKFGLSAFAILDTEMPGGDPGFSFAASVFAEFNVPLAFGFFLTGCGGMMGINRTVDTDAMRGVLFDGRLDDLLFPADPIEDAPQILADMASIMPAQPGQHFFGPVVRISWGQPALVHITLGVVIEVGAQVRIIILGSVKMALPDEDHAIVLFQLSFFGVIDFAEGRIDFDASLQGSKVLIFTITGDAAVRTGWGPGIFQIASLGGLHPKYPKPDNLPDLRRLSAGFGSPGDDVRLTIAGYFAQTLNSVQFGASAELYARGPKVPLLGRVSAEGQIGFDALIYFNPFAFTVDVYGGISLMVDGKVKAALYFAITMRGPNPFFISGEVWVKVCGIKVRFAVTHTFGQARAAPTATASAVAELTRALAAAGALEAAAPSPGTGGQITFRQVEEMLIEPLGQLRITQSAVPLGVTLEKLGEARLTGGKRLTLAMRGPGGNRLPAADLPGDFVRAHFFETGRAERLRAPAFESHDAGLEVTDTGFAIIGASVFEEYEYEVIMVGERPSGRPPLIEGLDKVQFQRFAGKFAEGRLHPGGMARREVTQADRVTTRADHFLGHKAADVIGRQSAGSGADLSAILRSADRAARRTLSAFSADDIAVEPEINSGVVDYLSAA</sequence>
<dbReference type="AlphaFoldDB" id="A0A1N7NRR8"/>
<dbReference type="InterPro" id="IPR046538">
    <property type="entry name" value="DUF6603"/>
</dbReference>
<evidence type="ECO:0000313" key="2">
    <source>
        <dbReference type="EMBL" id="SIT01073.1"/>
    </source>
</evidence>
<feature type="domain" description="DUF6603" evidence="1">
    <location>
        <begin position="433"/>
        <end position="994"/>
    </location>
</feature>